<dbReference type="EMBL" id="AOID01000014">
    <property type="protein sequence ID" value="ELY69694.1"/>
    <property type="molecule type" value="Genomic_DNA"/>
</dbReference>
<dbReference type="Proteomes" id="UP000011632">
    <property type="component" value="Unassembled WGS sequence"/>
</dbReference>
<proteinExistence type="predicted"/>
<keyword evidence="2" id="KW-1185">Reference proteome</keyword>
<dbReference type="RefSeq" id="WP_006429837.1">
    <property type="nucleotide sequence ID" value="NZ_AOID01000014.1"/>
</dbReference>
<dbReference type="PATRIC" id="fig|1227496.3.peg.788"/>
<dbReference type="InterPro" id="IPR006311">
    <property type="entry name" value="TAT_signal"/>
</dbReference>
<evidence type="ECO:0000313" key="2">
    <source>
        <dbReference type="Proteomes" id="UP000011632"/>
    </source>
</evidence>
<gene>
    <name evidence="1" type="ORF">C489_03947</name>
</gene>
<dbReference type="PROSITE" id="PS51318">
    <property type="entry name" value="TAT"/>
    <property type="match status" value="1"/>
</dbReference>
<organism evidence="1 2">
    <name type="scientific">Natrinema versiforme JCM 10478</name>
    <dbReference type="NCBI Taxonomy" id="1227496"/>
    <lineage>
        <taxon>Archaea</taxon>
        <taxon>Methanobacteriati</taxon>
        <taxon>Methanobacteriota</taxon>
        <taxon>Stenosarchaea group</taxon>
        <taxon>Halobacteria</taxon>
        <taxon>Halobacteriales</taxon>
        <taxon>Natrialbaceae</taxon>
        <taxon>Natrinema</taxon>
    </lineage>
</organism>
<evidence type="ECO:0000313" key="1">
    <source>
        <dbReference type="EMBL" id="ELY69694.1"/>
    </source>
</evidence>
<dbReference type="OrthoDB" id="205968at2157"/>
<name>L9Y6K7_9EURY</name>
<dbReference type="AlphaFoldDB" id="L9Y6K7"/>
<evidence type="ECO:0008006" key="3">
    <source>
        <dbReference type="Google" id="ProtNLM"/>
    </source>
</evidence>
<reference evidence="1 2" key="1">
    <citation type="journal article" date="2014" name="PLoS Genet.">
        <title>Phylogenetically driven sequencing of extremely halophilic archaea reveals strategies for static and dynamic osmo-response.</title>
        <authorList>
            <person name="Becker E.A."/>
            <person name="Seitzer P.M."/>
            <person name="Tritt A."/>
            <person name="Larsen D."/>
            <person name="Krusor M."/>
            <person name="Yao A.I."/>
            <person name="Wu D."/>
            <person name="Madern D."/>
            <person name="Eisen J.A."/>
            <person name="Darling A.E."/>
            <person name="Facciotti M.T."/>
        </authorList>
    </citation>
    <scope>NUCLEOTIDE SEQUENCE [LARGE SCALE GENOMIC DNA]</scope>
    <source>
        <strain evidence="1 2">JCM 10478</strain>
    </source>
</reference>
<sequence>MRNTVNRRRLLRWAAASSTIPVVSGTGHAQSDGATAGTNGGESAVAVRLVDVTDPVEGGGLLRWTAELENPTDRTVRPTVEYLVDGESAGSVTLTLEPGETERPFPRSYRIEPAARDREVTVRVRTEGDSAARAVTVLGVDELDDSLTSPNDPVAVQPGTTVFFEAGAVDPDADRSQFTGWWVDGERVGDSLVGPAWQSVYYAEQNAHYWQYTAEIEGTDRVTAGIDTEDGNYRADWTVSVTPDGHASPTIEAARPERGTLPVDPGETIDLEIDVTDPDGALERVVWWLSQADLILGTSDVSGTTDTASLTVDGGLCHTCSVIAWVISDDGTFTSDSLWQVDETRSDHTGLSVSITGTNDPVDTGDVLEVTAELANGGPDTVTRDVDLVVGHDPQRVDTRSVSVAGGGTETVTLEFETAVVDRTQAFPVRVETDDAVAERTVEVIGTADAGGRVTITGTNDPVDAGDVLEVRATLENATDRAVARDVELIVGHDPAVVDTRRLSIDGGGSESITLEFETAIVANDQSFPVRVAADGCVAQRTVTVRGTN</sequence>
<comment type="caution">
    <text evidence="1">The sequence shown here is derived from an EMBL/GenBank/DDBJ whole genome shotgun (WGS) entry which is preliminary data.</text>
</comment>
<protein>
    <recommendedName>
        <fullName evidence="3">CARDB domain-containing protein</fullName>
    </recommendedName>
</protein>
<accession>L9Y6K7</accession>